<comment type="caution">
    <text evidence="2">The sequence shown here is derived from an EMBL/GenBank/DDBJ whole genome shotgun (WGS) entry which is preliminary data.</text>
</comment>
<dbReference type="InterPro" id="IPR012474">
    <property type="entry name" value="Frigida"/>
</dbReference>
<proteinExistence type="inferred from homology"/>
<accession>A0A1Q3DCE5</accession>
<dbReference type="STRING" id="3775.A0A1Q3DCE5"/>
<name>A0A1Q3DCE5_CEPFO</name>
<keyword evidence="1" id="KW-0287">Flowering</keyword>
<sequence length="95" mass="10508">ASLDSLKKREVTIDGSVQITVEIVERKVLPMDKRASKVNDLFWACVLILENLISVVVDSIICRSRLLVTPTVKVDGKEIAEAWKASLEENGVLCV</sequence>
<dbReference type="EMBL" id="BDDD01005844">
    <property type="protein sequence ID" value="GAV89928.1"/>
    <property type="molecule type" value="Genomic_DNA"/>
</dbReference>
<keyword evidence="1" id="KW-0221">Differentiation</keyword>
<reference evidence="3" key="1">
    <citation type="submission" date="2016-04" db="EMBL/GenBank/DDBJ databases">
        <title>Cephalotus genome sequencing.</title>
        <authorList>
            <person name="Fukushima K."/>
            <person name="Hasebe M."/>
            <person name="Fang X."/>
        </authorList>
    </citation>
    <scope>NUCLEOTIDE SEQUENCE [LARGE SCALE GENOMIC DNA]</scope>
    <source>
        <strain evidence="3">cv. St1</strain>
    </source>
</reference>
<dbReference type="Pfam" id="PF07899">
    <property type="entry name" value="Frigida"/>
    <property type="match status" value="1"/>
</dbReference>
<feature type="non-terminal residue" evidence="2">
    <location>
        <position position="1"/>
    </location>
</feature>
<comment type="similarity">
    <text evidence="1">Belongs to the Frigida family.</text>
</comment>
<dbReference type="Proteomes" id="UP000187406">
    <property type="component" value="Unassembled WGS sequence"/>
</dbReference>
<dbReference type="GO" id="GO:0030154">
    <property type="term" value="P:cell differentiation"/>
    <property type="evidence" value="ECO:0007669"/>
    <property type="project" value="UniProtKB-KW"/>
</dbReference>
<keyword evidence="1" id="KW-0217">Developmental protein</keyword>
<evidence type="ECO:0000256" key="1">
    <source>
        <dbReference type="RuleBase" id="RU364012"/>
    </source>
</evidence>
<gene>
    <name evidence="2" type="ORF">CFOL_v3_33339</name>
</gene>
<protein>
    <recommendedName>
        <fullName evidence="1">FRIGIDA-like protein</fullName>
    </recommendedName>
</protein>
<dbReference type="OrthoDB" id="1800671at2759"/>
<evidence type="ECO:0000313" key="3">
    <source>
        <dbReference type="Proteomes" id="UP000187406"/>
    </source>
</evidence>
<organism evidence="2 3">
    <name type="scientific">Cephalotus follicularis</name>
    <name type="common">Albany pitcher plant</name>
    <dbReference type="NCBI Taxonomy" id="3775"/>
    <lineage>
        <taxon>Eukaryota</taxon>
        <taxon>Viridiplantae</taxon>
        <taxon>Streptophyta</taxon>
        <taxon>Embryophyta</taxon>
        <taxon>Tracheophyta</taxon>
        <taxon>Spermatophyta</taxon>
        <taxon>Magnoliopsida</taxon>
        <taxon>eudicotyledons</taxon>
        <taxon>Gunneridae</taxon>
        <taxon>Pentapetalae</taxon>
        <taxon>rosids</taxon>
        <taxon>fabids</taxon>
        <taxon>Oxalidales</taxon>
        <taxon>Cephalotaceae</taxon>
        <taxon>Cephalotus</taxon>
    </lineage>
</organism>
<keyword evidence="3" id="KW-1185">Reference proteome</keyword>
<dbReference type="GO" id="GO:0009908">
    <property type="term" value="P:flower development"/>
    <property type="evidence" value="ECO:0007669"/>
    <property type="project" value="UniProtKB-KW"/>
</dbReference>
<evidence type="ECO:0000313" key="2">
    <source>
        <dbReference type="EMBL" id="GAV89928.1"/>
    </source>
</evidence>
<dbReference type="AlphaFoldDB" id="A0A1Q3DCE5"/>
<dbReference type="InParanoid" id="A0A1Q3DCE5"/>